<evidence type="ECO:0000313" key="1">
    <source>
        <dbReference type="EMBL" id="OES33827.1"/>
    </source>
</evidence>
<keyword evidence="2" id="KW-1185">Reference proteome</keyword>
<sequence>MAVIESTYTAVKKFRIGSSYNVLTFACFYAFNREAKTKKAE</sequence>
<dbReference type="AlphaFoldDB" id="A0AB36FUV6"/>
<reference evidence="1 2" key="1">
    <citation type="submission" date="2016-09" db="EMBL/GenBank/DDBJ databases">
        <title>Draft Genome Sequence of four Alteromonas macleodii strains isolated from copper coupons and grown long-term at elevated copper levels.</title>
        <authorList>
            <person name="Cusick K."/>
            <person name="Dale J."/>
            <person name="Little B."/>
            <person name="Biffinger J."/>
        </authorList>
    </citation>
    <scope>NUCLEOTIDE SEQUENCE [LARGE SCALE GENOMIC DNA]</scope>
    <source>
        <strain evidence="1 2">KCP01</strain>
    </source>
</reference>
<name>A0AB36FUV6_ALTMA</name>
<gene>
    <name evidence="1" type="ORF">BFV95_0709</name>
</gene>
<dbReference type="Proteomes" id="UP000095392">
    <property type="component" value="Unassembled WGS sequence"/>
</dbReference>
<proteinExistence type="predicted"/>
<organism evidence="1 2">
    <name type="scientific">Alteromonas macleodii</name>
    <name type="common">Pseudoalteromonas macleodii</name>
    <dbReference type="NCBI Taxonomy" id="28108"/>
    <lineage>
        <taxon>Bacteria</taxon>
        <taxon>Pseudomonadati</taxon>
        <taxon>Pseudomonadota</taxon>
        <taxon>Gammaproteobacteria</taxon>
        <taxon>Alteromonadales</taxon>
        <taxon>Alteromonadaceae</taxon>
        <taxon>Alteromonas/Salinimonas group</taxon>
        <taxon>Alteromonas</taxon>
    </lineage>
</organism>
<evidence type="ECO:0000313" key="2">
    <source>
        <dbReference type="Proteomes" id="UP000095392"/>
    </source>
</evidence>
<protein>
    <submittedName>
        <fullName evidence="1">Uncharacterized protein</fullName>
    </submittedName>
</protein>
<dbReference type="EMBL" id="MIPY01000008">
    <property type="protein sequence ID" value="OES33827.1"/>
    <property type="molecule type" value="Genomic_DNA"/>
</dbReference>
<accession>A0AB36FUV6</accession>
<comment type="caution">
    <text evidence="1">The sequence shown here is derived from an EMBL/GenBank/DDBJ whole genome shotgun (WGS) entry which is preliminary data.</text>
</comment>